<proteinExistence type="predicted"/>
<dbReference type="EMBL" id="CP039349">
    <property type="protein sequence ID" value="QCD94361.1"/>
    <property type="molecule type" value="Genomic_DNA"/>
</dbReference>
<evidence type="ECO:0000313" key="6">
    <source>
        <dbReference type="EMBL" id="QCD94361.1"/>
    </source>
</evidence>
<dbReference type="Proteomes" id="UP000501690">
    <property type="component" value="Linkage Group LG5"/>
</dbReference>
<keyword evidence="2 4" id="KW-0863">Zinc-finger</keyword>
<dbReference type="AlphaFoldDB" id="A0A4D6M1E0"/>
<dbReference type="InterPro" id="IPR010666">
    <property type="entry name" value="Znf_GRF"/>
</dbReference>
<accession>A0A4D6M1E0</accession>
<gene>
    <name evidence="6" type="ORF">DEO72_LG5g2444</name>
</gene>
<feature type="domain" description="GRF-type" evidence="5">
    <location>
        <begin position="38"/>
        <end position="84"/>
    </location>
</feature>
<keyword evidence="1" id="KW-0479">Metal-binding</keyword>
<evidence type="ECO:0000256" key="4">
    <source>
        <dbReference type="PROSITE-ProRule" id="PRU01343"/>
    </source>
</evidence>
<evidence type="ECO:0000256" key="3">
    <source>
        <dbReference type="ARBA" id="ARBA00022833"/>
    </source>
</evidence>
<dbReference type="GO" id="GO:0008270">
    <property type="term" value="F:zinc ion binding"/>
    <property type="evidence" value="ECO:0007669"/>
    <property type="project" value="UniProtKB-KW"/>
</dbReference>
<dbReference type="Pfam" id="PF06839">
    <property type="entry name" value="Zn_ribbon_GRF"/>
    <property type="match status" value="1"/>
</dbReference>
<protein>
    <recommendedName>
        <fullName evidence="5">GRF-type domain-containing protein</fullName>
    </recommendedName>
</protein>
<dbReference type="PROSITE" id="PS51257">
    <property type="entry name" value="PROKAR_LIPOPROTEIN"/>
    <property type="match status" value="1"/>
</dbReference>
<name>A0A4D6M1E0_VIGUN</name>
<keyword evidence="3" id="KW-0862">Zinc</keyword>
<keyword evidence="7" id="KW-1185">Reference proteome</keyword>
<dbReference type="PANTHER" id="PTHR33248">
    <property type="entry name" value="ZINC ION-BINDING PROTEIN"/>
    <property type="match status" value="1"/>
</dbReference>
<evidence type="ECO:0000313" key="7">
    <source>
        <dbReference type="Proteomes" id="UP000501690"/>
    </source>
</evidence>
<sequence>MSRVQSSSSCSHNSRVMRNQSSCCSSGGCRGLGEAPTCNCGVAAVLRTARTIKNGGRQFWGCPNFKGGSEGCYGCNFFKWCIEDGDDEKDAIILRQRRKIYILEKEVKGWRKWISSLTSQVNEMKAMMTFFVQNYQGELPHDFPVFHSSSVSDRGVFPMEKQMTQIKIDTEESY</sequence>
<reference evidence="6 7" key="1">
    <citation type="submission" date="2019-04" db="EMBL/GenBank/DDBJ databases">
        <title>An improved genome assembly and genetic linkage map for asparagus bean, Vigna unguiculata ssp. sesquipedialis.</title>
        <authorList>
            <person name="Xia Q."/>
            <person name="Zhang R."/>
            <person name="Dong Y."/>
        </authorList>
    </citation>
    <scope>NUCLEOTIDE SEQUENCE [LARGE SCALE GENOMIC DNA]</scope>
    <source>
        <tissue evidence="6">Leaf</tissue>
    </source>
</reference>
<organism evidence="6 7">
    <name type="scientific">Vigna unguiculata</name>
    <name type="common">Cowpea</name>
    <dbReference type="NCBI Taxonomy" id="3917"/>
    <lineage>
        <taxon>Eukaryota</taxon>
        <taxon>Viridiplantae</taxon>
        <taxon>Streptophyta</taxon>
        <taxon>Embryophyta</taxon>
        <taxon>Tracheophyta</taxon>
        <taxon>Spermatophyta</taxon>
        <taxon>Magnoliopsida</taxon>
        <taxon>eudicotyledons</taxon>
        <taxon>Gunneridae</taxon>
        <taxon>Pentapetalae</taxon>
        <taxon>rosids</taxon>
        <taxon>fabids</taxon>
        <taxon>Fabales</taxon>
        <taxon>Fabaceae</taxon>
        <taxon>Papilionoideae</taxon>
        <taxon>50 kb inversion clade</taxon>
        <taxon>NPAAA clade</taxon>
        <taxon>indigoferoid/millettioid clade</taxon>
        <taxon>Phaseoleae</taxon>
        <taxon>Vigna</taxon>
    </lineage>
</organism>
<evidence type="ECO:0000259" key="5">
    <source>
        <dbReference type="PROSITE" id="PS51999"/>
    </source>
</evidence>
<evidence type="ECO:0000256" key="2">
    <source>
        <dbReference type="ARBA" id="ARBA00022771"/>
    </source>
</evidence>
<dbReference type="PROSITE" id="PS51999">
    <property type="entry name" value="ZF_GRF"/>
    <property type="match status" value="1"/>
</dbReference>
<evidence type="ECO:0000256" key="1">
    <source>
        <dbReference type="ARBA" id="ARBA00022723"/>
    </source>
</evidence>